<proteinExistence type="inferred from homology"/>
<dbReference type="Proteomes" id="UP001140206">
    <property type="component" value="Chromosome 3"/>
</dbReference>
<evidence type="ECO:0000256" key="3">
    <source>
        <dbReference type="ARBA" id="ARBA00022737"/>
    </source>
</evidence>
<keyword evidence="5" id="KW-0611">Plant defense</keyword>
<keyword evidence="2" id="KW-0433">Leucine-rich repeat</keyword>
<keyword evidence="9" id="KW-1185">Reference proteome</keyword>
<dbReference type="InterPro" id="IPR041118">
    <property type="entry name" value="Rx_N"/>
</dbReference>
<dbReference type="Pfam" id="PF00931">
    <property type="entry name" value="NB-ARC"/>
    <property type="match status" value="1"/>
</dbReference>
<name>A0AAV8E6H9_9POAL</name>
<dbReference type="GO" id="GO:0043531">
    <property type="term" value="F:ADP binding"/>
    <property type="evidence" value="ECO:0007669"/>
    <property type="project" value="InterPro"/>
</dbReference>
<reference evidence="8" key="1">
    <citation type="submission" date="2022-08" db="EMBL/GenBank/DDBJ databases">
        <authorList>
            <person name="Marques A."/>
        </authorList>
    </citation>
    <scope>NUCLEOTIDE SEQUENCE</scope>
    <source>
        <strain evidence="8">RhyPub2mFocal</strain>
        <tissue evidence="8">Leaves</tissue>
    </source>
</reference>
<organism evidence="8 9">
    <name type="scientific">Rhynchospora pubera</name>
    <dbReference type="NCBI Taxonomy" id="906938"/>
    <lineage>
        <taxon>Eukaryota</taxon>
        <taxon>Viridiplantae</taxon>
        <taxon>Streptophyta</taxon>
        <taxon>Embryophyta</taxon>
        <taxon>Tracheophyta</taxon>
        <taxon>Spermatophyta</taxon>
        <taxon>Magnoliopsida</taxon>
        <taxon>Liliopsida</taxon>
        <taxon>Poales</taxon>
        <taxon>Cyperaceae</taxon>
        <taxon>Cyperoideae</taxon>
        <taxon>Rhynchosporeae</taxon>
        <taxon>Rhynchospora</taxon>
    </lineage>
</organism>
<evidence type="ECO:0000256" key="2">
    <source>
        <dbReference type="ARBA" id="ARBA00022614"/>
    </source>
</evidence>
<dbReference type="PANTHER" id="PTHR19338:SF66">
    <property type="entry name" value="NB-ARC DOMAIN-CONTAINING PROTEIN"/>
    <property type="match status" value="1"/>
</dbReference>
<evidence type="ECO:0000256" key="5">
    <source>
        <dbReference type="ARBA" id="ARBA00022821"/>
    </source>
</evidence>
<dbReference type="EMBL" id="JAMFTS010000003">
    <property type="protein sequence ID" value="KAJ4773816.1"/>
    <property type="molecule type" value="Genomic_DNA"/>
</dbReference>
<dbReference type="AlphaFoldDB" id="A0AAV8E6H9"/>
<gene>
    <name evidence="8" type="ORF">LUZ62_058073</name>
</gene>
<comment type="caution">
    <text evidence="8">The sequence shown here is derived from an EMBL/GenBank/DDBJ whole genome shotgun (WGS) entry which is preliminary data.</text>
</comment>
<dbReference type="PRINTS" id="PR00364">
    <property type="entry name" value="DISEASERSIST"/>
</dbReference>
<accession>A0AAV8E6H9</accession>
<dbReference type="Pfam" id="PF18052">
    <property type="entry name" value="Rx_N"/>
    <property type="match status" value="1"/>
</dbReference>
<dbReference type="InterPro" id="IPR038005">
    <property type="entry name" value="RX-like_CC"/>
</dbReference>
<comment type="similarity">
    <text evidence="1">Belongs to the disease resistance NB-LRR family.</text>
</comment>
<dbReference type="Gene3D" id="1.20.5.4130">
    <property type="match status" value="1"/>
</dbReference>
<dbReference type="GO" id="GO:0006952">
    <property type="term" value="P:defense response"/>
    <property type="evidence" value="ECO:0007669"/>
    <property type="project" value="UniProtKB-KW"/>
</dbReference>
<evidence type="ECO:0000259" key="7">
    <source>
        <dbReference type="Pfam" id="PF18052"/>
    </source>
</evidence>
<dbReference type="InterPro" id="IPR002182">
    <property type="entry name" value="NB-ARC"/>
</dbReference>
<evidence type="ECO:0000256" key="4">
    <source>
        <dbReference type="ARBA" id="ARBA00022741"/>
    </source>
</evidence>
<dbReference type="InterPro" id="IPR027417">
    <property type="entry name" value="P-loop_NTPase"/>
</dbReference>
<dbReference type="Gene3D" id="3.40.50.300">
    <property type="entry name" value="P-loop containing nucleotide triphosphate hydrolases"/>
    <property type="match status" value="1"/>
</dbReference>
<keyword evidence="4" id="KW-0547">Nucleotide-binding</keyword>
<dbReference type="CDD" id="cd14798">
    <property type="entry name" value="RX-CC_like"/>
    <property type="match status" value="1"/>
</dbReference>
<feature type="domain" description="Disease resistance N-terminal" evidence="7">
    <location>
        <begin position="5"/>
        <end position="82"/>
    </location>
</feature>
<dbReference type="PANTHER" id="PTHR19338">
    <property type="entry name" value="TRANSLOCASE OF INNER MITOCHONDRIAL MEMBRANE 13 HOMOLOG"/>
    <property type="match status" value="1"/>
</dbReference>
<feature type="domain" description="NB-ARC" evidence="6">
    <location>
        <begin position="178"/>
        <end position="288"/>
    </location>
</feature>
<dbReference type="SUPFAM" id="SSF52540">
    <property type="entry name" value="P-loop containing nucleoside triphosphate hydrolases"/>
    <property type="match status" value="1"/>
</dbReference>
<evidence type="ECO:0000313" key="9">
    <source>
        <dbReference type="Proteomes" id="UP001140206"/>
    </source>
</evidence>
<protein>
    <submittedName>
        <fullName evidence="8">Disease resistance protein (CC-NBS-LRR class) family</fullName>
    </submittedName>
</protein>
<sequence>MAESIVKFVLGKLADATVQELLHLCGVDKQVKLVSNELGWIQAFLKDADSKNNNGDERQRHWVKEIREVAYDIEDTIDKACFLGIEMKNPNERPSMGEAFKRMFRRPEKIPELHELGVEINEILERIKNISESREKYGTNNLGEGSGGQIELPARRVRQLLVPDFDDPAVVGFDQYRDDIVKQLLDDNMKRRCVVSIIGTGGLGKTTLARKVYNSPNVKAEFGLHRIWATISQNFELVDILRKLLREVLKQDVEQGEEEEYYRTKLYESLLEKKYLVVLDDVWPSKKLPDDVWTDTL</sequence>
<evidence type="ECO:0000313" key="8">
    <source>
        <dbReference type="EMBL" id="KAJ4773816.1"/>
    </source>
</evidence>
<evidence type="ECO:0000259" key="6">
    <source>
        <dbReference type="Pfam" id="PF00931"/>
    </source>
</evidence>
<evidence type="ECO:0000256" key="1">
    <source>
        <dbReference type="ARBA" id="ARBA00008894"/>
    </source>
</evidence>
<keyword evidence="3" id="KW-0677">Repeat</keyword>